<keyword evidence="1" id="KW-0732">Signal</keyword>
<feature type="chain" id="PRO_5041457951" description="Alpha/beta hydrolase" evidence="1">
    <location>
        <begin position="26"/>
        <end position="367"/>
    </location>
</feature>
<organism evidence="2 3">
    <name type="scientific">Vibrio syngnathi</name>
    <dbReference type="NCBI Taxonomy" id="3034029"/>
    <lineage>
        <taxon>Bacteria</taxon>
        <taxon>Pseudomonadati</taxon>
        <taxon>Pseudomonadota</taxon>
        <taxon>Gammaproteobacteria</taxon>
        <taxon>Vibrionales</taxon>
        <taxon>Vibrionaceae</taxon>
        <taxon>Vibrio</taxon>
    </lineage>
</organism>
<dbReference type="PROSITE" id="PS51257">
    <property type="entry name" value="PROKAR_LIPOPROTEIN"/>
    <property type="match status" value="1"/>
</dbReference>
<dbReference type="EMBL" id="CP017917">
    <property type="protein sequence ID" value="ARP39708.1"/>
    <property type="molecule type" value="Genomic_DNA"/>
</dbReference>
<keyword evidence="3" id="KW-1185">Reference proteome</keyword>
<name>A0AA34XPZ6_9VIBR</name>
<dbReference type="AlphaFoldDB" id="A0AA34XPZ6"/>
<evidence type="ECO:0000313" key="3">
    <source>
        <dbReference type="Proteomes" id="UP000194136"/>
    </source>
</evidence>
<dbReference type="KEGG" id="vsy:K08M4_30310"/>
<accession>A0AA34XPZ6</accession>
<proteinExistence type="predicted"/>
<reference evidence="2 3" key="1">
    <citation type="submission" date="2016-10" db="EMBL/GenBank/DDBJ databases">
        <title>The High Quality Genome of Vibrio splendidus K08M4.</title>
        <authorList>
            <person name="Wendling C."/>
            <person name="Chibani C.M."/>
            <person name="Hertel R."/>
            <person name="Sproer C."/>
            <person name="Bunk B."/>
            <person name="Overmann J."/>
            <person name="Roth O."/>
            <person name="Liesegang H."/>
        </authorList>
    </citation>
    <scope>NUCLEOTIDE SEQUENCE [LARGE SCALE GENOMIC DNA]</scope>
    <source>
        <strain evidence="2 3">K08M4</strain>
    </source>
</reference>
<evidence type="ECO:0000256" key="1">
    <source>
        <dbReference type="SAM" id="SignalP"/>
    </source>
</evidence>
<evidence type="ECO:0000313" key="2">
    <source>
        <dbReference type="EMBL" id="ARP39708.1"/>
    </source>
</evidence>
<protein>
    <recommendedName>
        <fullName evidence="4">Alpha/beta hydrolase</fullName>
    </recommendedName>
</protein>
<dbReference type="RefSeq" id="WP_086050485.1">
    <property type="nucleotide sequence ID" value="NZ_CP017917.1"/>
</dbReference>
<sequence>MKYYRNTLLALPLALLAGCNSSSNAGHSTTISQKKPKADYVFSSAKLGELYQERQKLQEEAMKLSYDGILYQKIQFAEDISGKQKVIRLLDGLGQSVDLYFPDAGFDSCGIYTESKGLDLFDCDAAQRFTSNDTTSIKAMTKDKKISVKLEYHNEMLEYVTSVGSTVLSRVSEGNKVTITTSFAFNAFYRDVFKNTGDVERITSTLGVSTYSQIFDIVKLYQGSEMTLKFNNHIGGSADDDINMYTGRMINNSNMTTVVTPVGSVFSGGTDLFAAGSPRILQRADPTKAIELNKQVGVHSWAEGDKTAKQFSYTNESHRKQATYFKKVMGETGIDFYIFTLDSAPSDGEHWVTKADSDKYGFITRIE</sequence>
<evidence type="ECO:0008006" key="4">
    <source>
        <dbReference type="Google" id="ProtNLM"/>
    </source>
</evidence>
<feature type="signal peptide" evidence="1">
    <location>
        <begin position="1"/>
        <end position="25"/>
    </location>
</feature>
<gene>
    <name evidence="2" type="ORF">K08M4_30310</name>
</gene>
<dbReference type="Proteomes" id="UP000194136">
    <property type="component" value="Chromosome 2"/>
</dbReference>